<accession>A0A3N0AWQ8</accession>
<dbReference type="EMBL" id="QICA01000003">
    <property type="protein sequence ID" value="RNL39312.1"/>
    <property type="molecule type" value="Genomic_DNA"/>
</dbReference>
<comment type="caution">
    <text evidence="3">The sequence shown here is derived from an EMBL/GenBank/DDBJ whole genome shotgun (WGS) entry which is preliminary data.</text>
</comment>
<feature type="domain" description="4'-phosphopantetheinyl transferase" evidence="2">
    <location>
        <begin position="102"/>
        <end position="166"/>
    </location>
</feature>
<organism evidence="3 4">
    <name type="scientific">Adlercreutzia equolifaciens subsp. celatus DSM 18785</name>
    <dbReference type="NCBI Taxonomy" id="1121021"/>
    <lineage>
        <taxon>Bacteria</taxon>
        <taxon>Bacillati</taxon>
        <taxon>Actinomycetota</taxon>
        <taxon>Coriobacteriia</taxon>
        <taxon>Eggerthellales</taxon>
        <taxon>Eggerthellaceae</taxon>
        <taxon>Adlercreutzia</taxon>
    </lineage>
</organism>
<evidence type="ECO:0000259" key="2">
    <source>
        <dbReference type="Pfam" id="PF01648"/>
    </source>
</evidence>
<dbReference type="InterPro" id="IPR037143">
    <property type="entry name" value="4-PPantetheinyl_Trfase_dom_sf"/>
</dbReference>
<keyword evidence="4" id="KW-1185">Reference proteome</keyword>
<dbReference type="Gene3D" id="3.90.470.20">
    <property type="entry name" value="4'-phosphopantetheinyl transferase domain"/>
    <property type="match status" value="2"/>
</dbReference>
<sequence>MAESGETIDVKVLIVSRRRFALEAEEKRALYCWADRLGGTTAGNSGFETEASLMLKLLILQQCGGGEVHRSRWGKPFVVDQPFRWSLSHDRALACVAMSPAPVGIDVEQIVPLSEAHLAALDHAAPEALGRWVRQSATRRQSMLRFALAWTATEAALKASGEGFAVKGALSEEDFRSWRYESKMAEGCLITCACSQLPRLSLQFVGREHLARALEAMA</sequence>
<dbReference type="Proteomes" id="UP000278327">
    <property type="component" value="Unassembled WGS sequence"/>
</dbReference>
<reference evidence="3 4" key="1">
    <citation type="journal article" date="2019" name="Microbiol. Resour. Announc.">
        <title>Draft Genome Sequences of Type Strains of Gordonibacter faecihominis, Paraeggerthella hongkongensis, Parvibacter caecicola,Slackia equolifaciens, Slackia faecicanis, and Slackia isoflavoniconvertens.</title>
        <authorList>
            <person name="Danylec N."/>
            <person name="Stoll D.A."/>
            <person name="Dotsch A."/>
            <person name="Huch M."/>
        </authorList>
    </citation>
    <scope>NUCLEOTIDE SEQUENCE [LARGE SCALE GENOMIC DNA]</scope>
    <source>
        <strain evidence="3 4">DSM 18785</strain>
    </source>
</reference>
<dbReference type="SUPFAM" id="SSF56214">
    <property type="entry name" value="4'-phosphopantetheinyl transferase"/>
    <property type="match status" value="2"/>
</dbReference>
<evidence type="ECO:0000256" key="1">
    <source>
        <dbReference type="ARBA" id="ARBA00022679"/>
    </source>
</evidence>
<proteinExistence type="predicted"/>
<keyword evidence="1" id="KW-0808">Transferase</keyword>
<dbReference type="Pfam" id="PF01648">
    <property type="entry name" value="ACPS"/>
    <property type="match status" value="1"/>
</dbReference>
<dbReference type="RefSeq" id="WP_117283621.1">
    <property type="nucleotide sequence ID" value="NZ_JAMTCE010000011.1"/>
</dbReference>
<evidence type="ECO:0000313" key="3">
    <source>
        <dbReference type="EMBL" id="RNL39312.1"/>
    </source>
</evidence>
<evidence type="ECO:0000313" key="4">
    <source>
        <dbReference type="Proteomes" id="UP000278327"/>
    </source>
</evidence>
<name>A0A3N0AWQ8_9ACTN</name>
<dbReference type="AlphaFoldDB" id="A0A3N0AWQ8"/>
<dbReference type="InterPro" id="IPR008278">
    <property type="entry name" value="4-PPantetheinyl_Trfase_dom"/>
</dbReference>
<dbReference type="GO" id="GO:0008897">
    <property type="term" value="F:holo-[acyl-carrier-protein] synthase activity"/>
    <property type="evidence" value="ECO:0007669"/>
    <property type="project" value="InterPro"/>
</dbReference>
<gene>
    <name evidence="3" type="ORF">DMP10_02695</name>
</gene>
<dbReference type="GO" id="GO:0000287">
    <property type="term" value="F:magnesium ion binding"/>
    <property type="evidence" value="ECO:0007669"/>
    <property type="project" value="InterPro"/>
</dbReference>
<protein>
    <recommendedName>
        <fullName evidence="2">4'-phosphopantetheinyl transferase domain-containing protein</fullName>
    </recommendedName>
</protein>